<evidence type="ECO:0000256" key="2">
    <source>
        <dbReference type="ARBA" id="ARBA00023015"/>
    </source>
</evidence>
<keyword evidence="2" id="KW-0805">Transcription regulation</keyword>
<dbReference type="Pfam" id="PF00172">
    <property type="entry name" value="Zn_clus"/>
    <property type="match status" value="1"/>
</dbReference>
<feature type="domain" description="Zn(2)-C6 fungal-type" evidence="6">
    <location>
        <begin position="7"/>
        <end position="36"/>
    </location>
</feature>
<dbReference type="CDD" id="cd00067">
    <property type="entry name" value="GAL4"/>
    <property type="match status" value="1"/>
</dbReference>
<evidence type="ECO:0000256" key="5">
    <source>
        <dbReference type="ARBA" id="ARBA00023242"/>
    </source>
</evidence>
<evidence type="ECO:0000256" key="4">
    <source>
        <dbReference type="ARBA" id="ARBA00023163"/>
    </source>
</evidence>
<dbReference type="PROSITE" id="PS00463">
    <property type="entry name" value="ZN2_CY6_FUNGAL_1"/>
    <property type="match status" value="1"/>
</dbReference>
<dbReference type="SUPFAM" id="SSF57701">
    <property type="entry name" value="Zn2/Cys6 DNA-binding domain"/>
    <property type="match status" value="1"/>
</dbReference>
<dbReference type="GO" id="GO:0003677">
    <property type="term" value="F:DNA binding"/>
    <property type="evidence" value="ECO:0007669"/>
    <property type="project" value="UniProtKB-KW"/>
</dbReference>
<dbReference type="InterPro" id="IPR036864">
    <property type="entry name" value="Zn2-C6_fun-type_DNA-bd_sf"/>
</dbReference>
<proteinExistence type="predicted"/>
<evidence type="ECO:0000256" key="3">
    <source>
        <dbReference type="ARBA" id="ARBA00023125"/>
    </source>
</evidence>
<accession>A0A1L9SLQ2</accession>
<gene>
    <name evidence="7" type="ORF">ASPZODRAFT_62889</name>
</gene>
<reference evidence="8" key="1">
    <citation type="journal article" date="2017" name="Genome Biol.">
        <title>Comparative genomics reveals high biological diversity and specific adaptations in the industrially and medically important fungal genus Aspergillus.</title>
        <authorList>
            <person name="de Vries R.P."/>
            <person name="Riley R."/>
            <person name="Wiebenga A."/>
            <person name="Aguilar-Osorio G."/>
            <person name="Amillis S."/>
            <person name="Uchima C.A."/>
            <person name="Anderluh G."/>
            <person name="Asadollahi M."/>
            <person name="Askin M."/>
            <person name="Barry K."/>
            <person name="Battaglia E."/>
            <person name="Bayram O."/>
            <person name="Benocci T."/>
            <person name="Braus-Stromeyer S.A."/>
            <person name="Caldana C."/>
            <person name="Canovas D."/>
            <person name="Cerqueira G.C."/>
            <person name="Chen F."/>
            <person name="Chen W."/>
            <person name="Choi C."/>
            <person name="Clum A."/>
            <person name="Dos Santos R.A."/>
            <person name="Damasio A.R."/>
            <person name="Diallinas G."/>
            <person name="Emri T."/>
            <person name="Fekete E."/>
            <person name="Flipphi M."/>
            <person name="Freyberg S."/>
            <person name="Gallo A."/>
            <person name="Gournas C."/>
            <person name="Habgood R."/>
            <person name="Hainaut M."/>
            <person name="Harispe M.L."/>
            <person name="Henrissat B."/>
            <person name="Hilden K.S."/>
            <person name="Hope R."/>
            <person name="Hossain A."/>
            <person name="Karabika E."/>
            <person name="Karaffa L."/>
            <person name="Karanyi Z."/>
            <person name="Krasevec N."/>
            <person name="Kuo A."/>
            <person name="Kusch H."/>
            <person name="LaButti K."/>
            <person name="Lagendijk E.L."/>
            <person name="Lapidus A."/>
            <person name="Levasseur A."/>
            <person name="Lindquist E."/>
            <person name="Lipzen A."/>
            <person name="Logrieco A.F."/>
            <person name="MacCabe A."/>
            <person name="Maekelae M.R."/>
            <person name="Malavazi I."/>
            <person name="Melin P."/>
            <person name="Meyer V."/>
            <person name="Mielnichuk N."/>
            <person name="Miskei M."/>
            <person name="Molnar A.P."/>
            <person name="Mule G."/>
            <person name="Ngan C.Y."/>
            <person name="Orejas M."/>
            <person name="Orosz E."/>
            <person name="Ouedraogo J.P."/>
            <person name="Overkamp K.M."/>
            <person name="Park H.-S."/>
            <person name="Perrone G."/>
            <person name="Piumi F."/>
            <person name="Punt P.J."/>
            <person name="Ram A.F."/>
            <person name="Ramon A."/>
            <person name="Rauscher S."/>
            <person name="Record E."/>
            <person name="Riano-Pachon D.M."/>
            <person name="Robert V."/>
            <person name="Roehrig J."/>
            <person name="Ruller R."/>
            <person name="Salamov A."/>
            <person name="Salih N.S."/>
            <person name="Samson R.A."/>
            <person name="Sandor E."/>
            <person name="Sanguinetti M."/>
            <person name="Schuetze T."/>
            <person name="Sepcic K."/>
            <person name="Shelest E."/>
            <person name="Sherlock G."/>
            <person name="Sophianopoulou V."/>
            <person name="Squina F.M."/>
            <person name="Sun H."/>
            <person name="Susca A."/>
            <person name="Todd R.B."/>
            <person name="Tsang A."/>
            <person name="Unkles S.E."/>
            <person name="van de Wiele N."/>
            <person name="van Rossen-Uffink D."/>
            <person name="Oliveira J.V."/>
            <person name="Vesth T.C."/>
            <person name="Visser J."/>
            <person name="Yu J.-H."/>
            <person name="Zhou M."/>
            <person name="Andersen M.R."/>
            <person name="Archer D.B."/>
            <person name="Baker S.E."/>
            <person name="Benoit I."/>
            <person name="Brakhage A.A."/>
            <person name="Braus G.H."/>
            <person name="Fischer R."/>
            <person name="Frisvad J.C."/>
            <person name="Goldman G.H."/>
            <person name="Houbraken J."/>
            <person name="Oakley B."/>
            <person name="Pocsi I."/>
            <person name="Scazzocchio C."/>
            <person name="Seiboth B."/>
            <person name="vanKuyk P.A."/>
            <person name="Wortman J."/>
            <person name="Dyer P.S."/>
            <person name="Grigoriev I.V."/>
        </authorList>
    </citation>
    <scope>NUCLEOTIDE SEQUENCE [LARGE SCALE GENOMIC DNA]</scope>
    <source>
        <strain evidence="8">CBS 506.65</strain>
    </source>
</reference>
<dbReference type="InterPro" id="IPR053187">
    <property type="entry name" value="Notoamide_regulator"/>
</dbReference>
<dbReference type="SMART" id="SM00066">
    <property type="entry name" value="GAL4"/>
    <property type="match status" value="1"/>
</dbReference>
<name>A0A1L9SLQ2_9EURO</name>
<dbReference type="EMBL" id="KV878339">
    <property type="protein sequence ID" value="OJJ48145.1"/>
    <property type="molecule type" value="Genomic_DNA"/>
</dbReference>
<keyword evidence="8" id="KW-1185">Reference proteome</keyword>
<keyword evidence="1" id="KW-0479">Metal-binding</keyword>
<dbReference type="Gene3D" id="4.10.240.10">
    <property type="entry name" value="Zn(2)-C6 fungal-type DNA-binding domain"/>
    <property type="match status" value="1"/>
</dbReference>
<keyword evidence="5" id="KW-0539">Nucleus</keyword>
<dbReference type="VEuPathDB" id="FungiDB:ASPZODRAFT_62889"/>
<dbReference type="OrthoDB" id="2593732at2759"/>
<keyword evidence="3" id="KW-0238">DNA-binding</keyword>
<sequence length="610" mass="68327">MTKVSRACTQCRRRKVKCTGETPCRNCIDNRLGCRIDEENDGRRRLSAKRKIESLQQDRDLLLGLLEILRGGSSGRVAEVLDVIRLGDSAVEALRAYLFDGGTRPKRVLSSSSSSLSPSLRSRSISTDWPVVRPKVMDVKRLADKPLYDVPAQPWTSVTTDDHFVSHLVSLWFTWHGSSLFNLVNRDLFLNSMCAGDPEPPFCSSFLVNAILAEACAYSDYAESYSIYNDLATKGAHFYQEAKRLLDLEEGRSTLTTMQGLGVMYTCSTFMGKDRVGWMYVTNAVESARELCAMRDLGGTEHAVRDATMGLFNSAGALKLHKMPPMKKKPLCSLVPECHDPADLWTPYPLPMDSLPVHTSCIFNHLVDLTEISYDTTSCLFGEDRLPLAQLEVTARSLSRRLSTWYAALPDCIQGTNRGSSPGTLNLQMYYHTIIMTLYGFLRHPEPSMPALALANAASARARCVESARTVAQLVHTHHVKWGGQQVPAVYVHWITVALFTLLEELDQAECRAAFLSLSRSAQSLWRRWPLSIGTFRLVQLSAERRAREPRGKELPGEVAEVFAHFEREVWKTHQGRLRFSSLYPNLAEAVITGPGGCVELDQLLQQYDR</sequence>
<dbReference type="GeneID" id="34615575"/>
<dbReference type="PANTHER" id="PTHR47256">
    <property type="entry name" value="ZN(II)2CYS6 TRANSCRIPTION FACTOR (EUROFUNG)-RELATED"/>
    <property type="match status" value="1"/>
</dbReference>
<protein>
    <recommendedName>
        <fullName evidence="6">Zn(2)-C6 fungal-type domain-containing protein</fullName>
    </recommendedName>
</protein>
<organism evidence="7 8">
    <name type="scientific">Penicilliopsis zonata CBS 506.65</name>
    <dbReference type="NCBI Taxonomy" id="1073090"/>
    <lineage>
        <taxon>Eukaryota</taxon>
        <taxon>Fungi</taxon>
        <taxon>Dikarya</taxon>
        <taxon>Ascomycota</taxon>
        <taxon>Pezizomycotina</taxon>
        <taxon>Eurotiomycetes</taxon>
        <taxon>Eurotiomycetidae</taxon>
        <taxon>Eurotiales</taxon>
        <taxon>Aspergillaceae</taxon>
        <taxon>Penicilliopsis</taxon>
    </lineage>
</organism>
<evidence type="ECO:0000256" key="1">
    <source>
        <dbReference type="ARBA" id="ARBA00022723"/>
    </source>
</evidence>
<dbReference type="GO" id="GO:0008270">
    <property type="term" value="F:zinc ion binding"/>
    <property type="evidence" value="ECO:0007669"/>
    <property type="project" value="InterPro"/>
</dbReference>
<evidence type="ECO:0000313" key="8">
    <source>
        <dbReference type="Proteomes" id="UP000184188"/>
    </source>
</evidence>
<dbReference type="PROSITE" id="PS50048">
    <property type="entry name" value="ZN2_CY6_FUNGAL_2"/>
    <property type="match status" value="1"/>
</dbReference>
<dbReference type="GO" id="GO:0006351">
    <property type="term" value="P:DNA-templated transcription"/>
    <property type="evidence" value="ECO:0007669"/>
    <property type="project" value="InterPro"/>
</dbReference>
<evidence type="ECO:0000259" key="6">
    <source>
        <dbReference type="PROSITE" id="PS50048"/>
    </source>
</evidence>
<dbReference type="Pfam" id="PF04082">
    <property type="entry name" value="Fungal_trans"/>
    <property type="match status" value="1"/>
</dbReference>
<dbReference type="STRING" id="1073090.A0A1L9SLQ2"/>
<dbReference type="GO" id="GO:0000981">
    <property type="term" value="F:DNA-binding transcription factor activity, RNA polymerase II-specific"/>
    <property type="evidence" value="ECO:0007669"/>
    <property type="project" value="InterPro"/>
</dbReference>
<dbReference type="Proteomes" id="UP000184188">
    <property type="component" value="Unassembled WGS sequence"/>
</dbReference>
<evidence type="ECO:0000313" key="7">
    <source>
        <dbReference type="EMBL" id="OJJ48145.1"/>
    </source>
</evidence>
<dbReference type="InterPro" id="IPR001138">
    <property type="entry name" value="Zn2Cys6_DnaBD"/>
</dbReference>
<dbReference type="RefSeq" id="XP_022582655.1">
    <property type="nucleotide sequence ID" value="XM_022729111.1"/>
</dbReference>
<keyword evidence="4" id="KW-0804">Transcription</keyword>
<dbReference type="AlphaFoldDB" id="A0A1L9SLQ2"/>
<dbReference type="InterPro" id="IPR007219">
    <property type="entry name" value="XnlR_reg_dom"/>
</dbReference>
<dbReference type="CDD" id="cd12148">
    <property type="entry name" value="fungal_TF_MHR"/>
    <property type="match status" value="1"/>
</dbReference>
<dbReference type="PANTHER" id="PTHR47256:SF1">
    <property type="entry name" value="ZN(II)2CYS6 TRANSCRIPTION FACTOR (EUROFUNG)"/>
    <property type="match status" value="1"/>
</dbReference>